<evidence type="ECO:0008006" key="4">
    <source>
        <dbReference type="Google" id="ProtNLM"/>
    </source>
</evidence>
<dbReference type="AlphaFoldDB" id="A0A9D1UE52"/>
<protein>
    <recommendedName>
        <fullName evidence="4">RNA polymerase sigma-70 region 3 domain-containing protein</fullName>
    </recommendedName>
</protein>
<evidence type="ECO:0000313" key="3">
    <source>
        <dbReference type="Proteomes" id="UP000824263"/>
    </source>
</evidence>
<name>A0A9D1UE52_9FIRM</name>
<gene>
    <name evidence="2" type="ORF">H9873_03035</name>
</gene>
<dbReference type="GO" id="GO:0003677">
    <property type="term" value="F:DNA binding"/>
    <property type="evidence" value="ECO:0007669"/>
    <property type="project" value="InterPro"/>
</dbReference>
<evidence type="ECO:0000313" key="2">
    <source>
        <dbReference type="EMBL" id="HIW83281.1"/>
    </source>
</evidence>
<dbReference type="InterPro" id="IPR013324">
    <property type="entry name" value="RNA_pol_sigma_r3/r4-like"/>
</dbReference>
<proteinExistence type="predicted"/>
<dbReference type="InterPro" id="IPR013325">
    <property type="entry name" value="RNA_pol_sigma_r2"/>
</dbReference>
<dbReference type="GO" id="GO:0006352">
    <property type="term" value="P:DNA-templated transcription initiation"/>
    <property type="evidence" value="ECO:0007669"/>
    <property type="project" value="InterPro"/>
</dbReference>
<sequence length="226" mass="25482">MAERIGFQEKLRGILDLAKGQGDALSVEEAEKFFEEEALSGEQMGLVYQYLTEQGVKVRGYTPSGGRIKEPEAERGALSQAEQKYLDAYLTEIERLKETGDHRLAGHLMLVVEEAKKIERSEVYLEDLVQEGNMRLIAMQGDGRDRTQEELLKGVRQAMEALVRSSSQVRQGDRQMVRKVSQLKKAVHEMEEEEGRKVTLEEAAVRLGITAKEAEAIWKLTGEGEE</sequence>
<accession>A0A9D1UE52</accession>
<reference evidence="2" key="2">
    <citation type="submission" date="2021-04" db="EMBL/GenBank/DDBJ databases">
        <authorList>
            <person name="Gilroy R."/>
        </authorList>
    </citation>
    <scope>NUCLEOTIDE SEQUENCE</scope>
    <source>
        <strain evidence="2">ChiSxjej1B13-11762</strain>
    </source>
</reference>
<organism evidence="2 3">
    <name type="scientific">Candidatus Dorea gallistercoris</name>
    <dbReference type="NCBI Taxonomy" id="2838542"/>
    <lineage>
        <taxon>Bacteria</taxon>
        <taxon>Bacillati</taxon>
        <taxon>Bacillota</taxon>
        <taxon>Clostridia</taxon>
        <taxon>Lachnospirales</taxon>
        <taxon>Lachnospiraceae</taxon>
        <taxon>Dorea</taxon>
    </lineage>
</organism>
<dbReference type="SUPFAM" id="SSF88946">
    <property type="entry name" value="Sigma2 domain of RNA polymerase sigma factors"/>
    <property type="match status" value="1"/>
</dbReference>
<dbReference type="SUPFAM" id="SSF88659">
    <property type="entry name" value="Sigma3 and sigma4 domains of RNA polymerase sigma factors"/>
    <property type="match status" value="1"/>
</dbReference>
<feature type="coiled-coil region" evidence="1">
    <location>
        <begin position="173"/>
        <end position="203"/>
    </location>
</feature>
<dbReference type="Proteomes" id="UP000824263">
    <property type="component" value="Unassembled WGS sequence"/>
</dbReference>
<comment type="caution">
    <text evidence="2">The sequence shown here is derived from an EMBL/GenBank/DDBJ whole genome shotgun (WGS) entry which is preliminary data.</text>
</comment>
<evidence type="ECO:0000256" key="1">
    <source>
        <dbReference type="SAM" id="Coils"/>
    </source>
</evidence>
<keyword evidence="1" id="KW-0175">Coiled coil</keyword>
<dbReference type="Gene3D" id="1.20.120.1810">
    <property type="match status" value="1"/>
</dbReference>
<dbReference type="EMBL" id="DXGF01000055">
    <property type="protein sequence ID" value="HIW83281.1"/>
    <property type="molecule type" value="Genomic_DNA"/>
</dbReference>
<reference evidence="2" key="1">
    <citation type="journal article" date="2021" name="PeerJ">
        <title>Extensive microbial diversity within the chicken gut microbiome revealed by metagenomics and culture.</title>
        <authorList>
            <person name="Gilroy R."/>
            <person name="Ravi A."/>
            <person name="Getino M."/>
            <person name="Pursley I."/>
            <person name="Horton D.L."/>
            <person name="Alikhan N.F."/>
            <person name="Baker D."/>
            <person name="Gharbi K."/>
            <person name="Hall N."/>
            <person name="Watson M."/>
            <person name="Adriaenssens E.M."/>
            <person name="Foster-Nyarko E."/>
            <person name="Jarju S."/>
            <person name="Secka A."/>
            <person name="Antonio M."/>
            <person name="Oren A."/>
            <person name="Chaudhuri R.R."/>
            <person name="La Ragione R."/>
            <person name="Hildebrand F."/>
            <person name="Pallen M.J."/>
        </authorList>
    </citation>
    <scope>NUCLEOTIDE SEQUENCE</scope>
    <source>
        <strain evidence="2">ChiSxjej1B13-11762</strain>
    </source>
</reference>
<dbReference type="GO" id="GO:0003700">
    <property type="term" value="F:DNA-binding transcription factor activity"/>
    <property type="evidence" value="ECO:0007669"/>
    <property type="project" value="InterPro"/>
</dbReference>